<dbReference type="Proteomes" id="UP000308530">
    <property type="component" value="Chromosome"/>
</dbReference>
<sequence>MPRALSLAIAFVLAIAPLTATPVSAANQSSIQLASGDVIIGGENTRVIRREPGVRPQRYYCVIEPSAFDNPNGNYSCPARPGRVGGTCRCPNVTGSGTLYTY</sequence>
<dbReference type="EMBL" id="CP058350">
    <property type="protein sequence ID" value="QLF69606.1"/>
    <property type="molecule type" value="Genomic_DNA"/>
</dbReference>
<reference evidence="2 3" key="1">
    <citation type="submission" date="2020-06" db="EMBL/GenBank/DDBJ databases">
        <title>Genome sequence of Rhizobium sp strain ADMK78.</title>
        <authorList>
            <person name="Rahi P."/>
        </authorList>
    </citation>
    <scope>NUCLEOTIDE SEQUENCE [LARGE SCALE GENOMIC DNA]</scope>
    <source>
        <strain evidence="2 3">ADMK78</strain>
    </source>
</reference>
<dbReference type="RefSeq" id="WP_138285263.1">
    <property type="nucleotide sequence ID" value="NZ_CP058350.1"/>
</dbReference>
<keyword evidence="1" id="KW-0732">Signal</keyword>
<evidence type="ECO:0000313" key="2">
    <source>
        <dbReference type="EMBL" id="QLF69606.1"/>
    </source>
</evidence>
<protein>
    <submittedName>
        <fullName evidence="2">Uncharacterized protein</fullName>
    </submittedName>
</protein>
<gene>
    <name evidence="2" type="ORF">FE840_008655</name>
</gene>
<evidence type="ECO:0000313" key="3">
    <source>
        <dbReference type="Proteomes" id="UP000308530"/>
    </source>
</evidence>
<feature type="signal peptide" evidence="1">
    <location>
        <begin position="1"/>
        <end position="25"/>
    </location>
</feature>
<name>A0ABX6QM11_9HYPH</name>
<accession>A0ABX6QM11</accession>
<evidence type="ECO:0000256" key="1">
    <source>
        <dbReference type="SAM" id="SignalP"/>
    </source>
</evidence>
<feature type="chain" id="PRO_5046916474" evidence="1">
    <location>
        <begin position="26"/>
        <end position="102"/>
    </location>
</feature>
<organism evidence="2 3">
    <name type="scientific">Peteryoungia desertarenae</name>
    <dbReference type="NCBI Taxonomy" id="1813451"/>
    <lineage>
        <taxon>Bacteria</taxon>
        <taxon>Pseudomonadati</taxon>
        <taxon>Pseudomonadota</taxon>
        <taxon>Alphaproteobacteria</taxon>
        <taxon>Hyphomicrobiales</taxon>
        <taxon>Rhizobiaceae</taxon>
        <taxon>Peteryoungia</taxon>
    </lineage>
</organism>
<proteinExistence type="predicted"/>
<keyword evidence="3" id="KW-1185">Reference proteome</keyword>